<feature type="transmembrane region" description="Helical" evidence="15">
    <location>
        <begin position="111"/>
        <end position="133"/>
    </location>
</feature>
<dbReference type="Pfam" id="PF01066">
    <property type="entry name" value="CDP-OH_P_transf"/>
    <property type="match status" value="1"/>
</dbReference>
<accession>A0A381RPN8</accession>
<evidence type="ECO:0000256" key="10">
    <source>
        <dbReference type="ARBA" id="ARBA00023098"/>
    </source>
</evidence>
<feature type="transmembrane region" description="Helical" evidence="15">
    <location>
        <begin position="139"/>
        <end position="156"/>
    </location>
</feature>
<keyword evidence="12" id="KW-0594">Phospholipid biosynthesis</keyword>
<dbReference type="NCBIfam" id="TIGR00473">
    <property type="entry name" value="pssA"/>
    <property type="match status" value="1"/>
</dbReference>
<sequence length="245" mass="26554">VGNLFCGHYSLIATLQGEYAQAAVAIGIGMVADILDGRLARMTDSESAFGGAFDSLADVLTFGIAPATLMFSWALSGLERIGWMVSFFFLACSAARLARFMVHTGNHDRRYFIGLPAPSAAAMLAAMAFYSPARVTTPALSYGVVVMVVMLAILMISKVRYRSFKNIDLRARQPYPLVAVLAIGFALIANASQTVLLLMAAIYLASGPIEKLWQQLRRQRLSEAGRIDVHDDLGRARIDPSDKTS</sequence>
<comment type="catalytic activity">
    <reaction evidence="1">
        <text>a CDP-1,2-diacyl-sn-glycerol + L-serine = a 1,2-diacyl-sn-glycero-3-phospho-L-serine + CMP + H(+)</text>
        <dbReference type="Rhea" id="RHEA:16913"/>
        <dbReference type="ChEBI" id="CHEBI:15378"/>
        <dbReference type="ChEBI" id="CHEBI:33384"/>
        <dbReference type="ChEBI" id="CHEBI:57262"/>
        <dbReference type="ChEBI" id="CHEBI:58332"/>
        <dbReference type="ChEBI" id="CHEBI:60377"/>
        <dbReference type="EC" id="2.7.8.8"/>
    </reaction>
</comment>
<feature type="transmembrane region" description="Helical" evidence="15">
    <location>
        <begin position="177"/>
        <end position="205"/>
    </location>
</feature>
<dbReference type="GO" id="GO:0008654">
    <property type="term" value="P:phospholipid biosynthetic process"/>
    <property type="evidence" value="ECO:0007669"/>
    <property type="project" value="UniProtKB-KW"/>
</dbReference>
<evidence type="ECO:0000256" key="5">
    <source>
        <dbReference type="ARBA" id="ARBA00017171"/>
    </source>
</evidence>
<dbReference type="PANTHER" id="PTHR14269">
    <property type="entry name" value="CDP-DIACYLGLYCEROL--GLYCEROL-3-PHOSPHATE 3-PHOSPHATIDYLTRANSFERASE-RELATED"/>
    <property type="match status" value="1"/>
</dbReference>
<gene>
    <name evidence="16" type="ORF">METZ01_LOCUS45985</name>
</gene>
<comment type="subcellular location">
    <subcellularLocation>
        <location evidence="2">Endomembrane system</location>
        <topology evidence="2">Multi-pass membrane protein</topology>
    </subcellularLocation>
</comment>
<keyword evidence="7" id="KW-0808">Transferase</keyword>
<dbReference type="EC" id="2.7.8.8" evidence="4"/>
<keyword evidence="8 15" id="KW-0812">Transmembrane</keyword>
<keyword evidence="13" id="KW-1208">Phospholipid metabolism</keyword>
<reference evidence="16" key="1">
    <citation type="submission" date="2018-05" db="EMBL/GenBank/DDBJ databases">
        <authorList>
            <person name="Lanie J.A."/>
            <person name="Ng W.-L."/>
            <person name="Kazmierczak K.M."/>
            <person name="Andrzejewski T.M."/>
            <person name="Davidsen T.M."/>
            <person name="Wayne K.J."/>
            <person name="Tettelin H."/>
            <person name="Glass J.I."/>
            <person name="Rusch D."/>
            <person name="Podicherti R."/>
            <person name="Tsui H.-C.T."/>
            <person name="Winkler M.E."/>
        </authorList>
    </citation>
    <scope>NUCLEOTIDE SEQUENCE</scope>
</reference>
<evidence type="ECO:0000256" key="2">
    <source>
        <dbReference type="ARBA" id="ARBA00004127"/>
    </source>
</evidence>
<evidence type="ECO:0000256" key="1">
    <source>
        <dbReference type="ARBA" id="ARBA00000287"/>
    </source>
</evidence>
<name>A0A381RPN8_9ZZZZ</name>
<dbReference type="GO" id="GO:0016020">
    <property type="term" value="C:membrane"/>
    <property type="evidence" value="ECO:0007669"/>
    <property type="project" value="InterPro"/>
</dbReference>
<evidence type="ECO:0000256" key="6">
    <source>
        <dbReference type="ARBA" id="ARBA00022516"/>
    </source>
</evidence>
<evidence type="ECO:0000256" key="15">
    <source>
        <dbReference type="SAM" id="Phobius"/>
    </source>
</evidence>
<organism evidence="16">
    <name type="scientific">marine metagenome</name>
    <dbReference type="NCBI Taxonomy" id="408172"/>
    <lineage>
        <taxon>unclassified sequences</taxon>
        <taxon>metagenomes</taxon>
        <taxon>ecological metagenomes</taxon>
    </lineage>
</organism>
<keyword evidence="10" id="KW-0443">Lipid metabolism</keyword>
<evidence type="ECO:0000256" key="3">
    <source>
        <dbReference type="ARBA" id="ARBA00010441"/>
    </source>
</evidence>
<dbReference type="PROSITE" id="PS00379">
    <property type="entry name" value="CDP_ALCOHOL_P_TRANSF"/>
    <property type="match status" value="1"/>
</dbReference>
<dbReference type="InterPro" id="IPR050324">
    <property type="entry name" value="CDP-alcohol_PTase-I"/>
</dbReference>
<dbReference type="InterPro" id="IPR000462">
    <property type="entry name" value="CDP-OH_P_trans"/>
</dbReference>
<dbReference type="GO" id="GO:0012505">
    <property type="term" value="C:endomembrane system"/>
    <property type="evidence" value="ECO:0007669"/>
    <property type="project" value="UniProtKB-SubCell"/>
</dbReference>
<keyword evidence="6" id="KW-0444">Lipid biosynthesis</keyword>
<evidence type="ECO:0000313" key="16">
    <source>
        <dbReference type="EMBL" id="SUZ93131.1"/>
    </source>
</evidence>
<dbReference type="InterPro" id="IPR004533">
    <property type="entry name" value="CDP-diaglyc--ser_O-PTrfase"/>
</dbReference>
<dbReference type="EMBL" id="UINC01002120">
    <property type="protein sequence ID" value="SUZ93131.1"/>
    <property type="molecule type" value="Genomic_DNA"/>
</dbReference>
<feature type="non-terminal residue" evidence="16">
    <location>
        <position position="1"/>
    </location>
</feature>
<feature type="transmembrane region" description="Helical" evidence="15">
    <location>
        <begin position="81"/>
        <end position="99"/>
    </location>
</feature>
<evidence type="ECO:0000256" key="4">
    <source>
        <dbReference type="ARBA" id="ARBA00013174"/>
    </source>
</evidence>
<proteinExistence type="inferred from homology"/>
<dbReference type="GO" id="GO:0003882">
    <property type="term" value="F:CDP-diacylglycerol-serine O-phosphatidyltransferase activity"/>
    <property type="evidence" value="ECO:0007669"/>
    <property type="project" value="UniProtKB-EC"/>
</dbReference>
<keyword evidence="11 15" id="KW-0472">Membrane</keyword>
<evidence type="ECO:0000256" key="13">
    <source>
        <dbReference type="ARBA" id="ARBA00023264"/>
    </source>
</evidence>
<evidence type="ECO:0000256" key="11">
    <source>
        <dbReference type="ARBA" id="ARBA00023136"/>
    </source>
</evidence>
<dbReference type="PANTHER" id="PTHR14269:SF61">
    <property type="entry name" value="CDP-DIACYLGLYCEROL--SERINE O-PHOSPHATIDYLTRANSFERASE"/>
    <property type="match status" value="1"/>
</dbReference>
<evidence type="ECO:0000256" key="9">
    <source>
        <dbReference type="ARBA" id="ARBA00022989"/>
    </source>
</evidence>
<dbReference type="InterPro" id="IPR048254">
    <property type="entry name" value="CDP_ALCOHOL_P_TRANSF_CS"/>
</dbReference>
<comment type="similarity">
    <text evidence="3">Belongs to the CDP-alcohol phosphatidyltransferase class-I family.</text>
</comment>
<dbReference type="InterPro" id="IPR043130">
    <property type="entry name" value="CDP-OH_PTrfase_TM_dom"/>
</dbReference>
<evidence type="ECO:0000256" key="8">
    <source>
        <dbReference type="ARBA" id="ARBA00022692"/>
    </source>
</evidence>
<evidence type="ECO:0000256" key="12">
    <source>
        <dbReference type="ARBA" id="ARBA00023209"/>
    </source>
</evidence>
<dbReference type="Gene3D" id="1.20.120.1760">
    <property type="match status" value="1"/>
</dbReference>
<evidence type="ECO:0000256" key="7">
    <source>
        <dbReference type="ARBA" id="ARBA00022679"/>
    </source>
</evidence>
<keyword evidence="9 15" id="KW-1133">Transmembrane helix</keyword>
<protein>
    <recommendedName>
        <fullName evidence="5">CDP-diacylglycerol--serine O-phosphatidyltransferase</fullName>
        <ecNumber evidence="4">2.7.8.8</ecNumber>
    </recommendedName>
    <alternativeName>
        <fullName evidence="14">Phosphatidylserine synthase</fullName>
    </alternativeName>
</protein>
<evidence type="ECO:0000256" key="14">
    <source>
        <dbReference type="ARBA" id="ARBA00032361"/>
    </source>
</evidence>
<dbReference type="AlphaFoldDB" id="A0A381RPN8"/>
<feature type="transmembrane region" description="Helical" evidence="15">
    <location>
        <begin position="56"/>
        <end position="75"/>
    </location>
</feature>